<reference evidence="1" key="1">
    <citation type="submission" date="2021-06" db="EMBL/GenBank/DDBJ databases">
        <authorList>
            <person name="Kallberg Y."/>
            <person name="Tangrot J."/>
            <person name="Rosling A."/>
        </authorList>
    </citation>
    <scope>NUCLEOTIDE SEQUENCE</scope>
    <source>
        <strain evidence="1">28 12/20/2015</strain>
    </source>
</reference>
<sequence length="93" mass="10724">NADELKEDIKLKEGKKVCNKERKDNGKNNKVEDERNIIENMIESKGIEVENEKNIIKGNMIEKNNESVEVEQGTNKMEEQIEEAEMVEDSGEE</sequence>
<accession>A0ACA9RCZ2</accession>
<feature type="non-terminal residue" evidence="1">
    <location>
        <position position="1"/>
    </location>
</feature>
<protein>
    <submittedName>
        <fullName evidence="1">17735_t:CDS:1</fullName>
    </submittedName>
</protein>
<name>A0ACA9RCZ2_9GLOM</name>
<feature type="non-terminal residue" evidence="1">
    <location>
        <position position="93"/>
    </location>
</feature>
<organism evidence="1 2">
    <name type="scientific">Cetraspora pellucida</name>
    <dbReference type="NCBI Taxonomy" id="1433469"/>
    <lineage>
        <taxon>Eukaryota</taxon>
        <taxon>Fungi</taxon>
        <taxon>Fungi incertae sedis</taxon>
        <taxon>Mucoromycota</taxon>
        <taxon>Glomeromycotina</taxon>
        <taxon>Glomeromycetes</taxon>
        <taxon>Diversisporales</taxon>
        <taxon>Gigasporaceae</taxon>
        <taxon>Cetraspora</taxon>
    </lineage>
</organism>
<evidence type="ECO:0000313" key="2">
    <source>
        <dbReference type="Proteomes" id="UP000789366"/>
    </source>
</evidence>
<gene>
    <name evidence="1" type="ORF">SPELUC_LOCUS17022</name>
</gene>
<proteinExistence type="predicted"/>
<dbReference type="Proteomes" id="UP000789366">
    <property type="component" value="Unassembled WGS sequence"/>
</dbReference>
<dbReference type="EMBL" id="CAJVPW010066872">
    <property type="protein sequence ID" value="CAG8788606.1"/>
    <property type="molecule type" value="Genomic_DNA"/>
</dbReference>
<keyword evidence="2" id="KW-1185">Reference proteome</keyword>
<comment type="caution">
    <text evidence="1">The sequence shown here is derived from an EMBL/GenBank/DDBJ whole genome shotgun (WGS) entry which is preliminary data.</text>
</comment>
<evidence type="ECO:0000313" key="1">
    <source>
        <dbReference type="EMBL" id="CAG8788606.1"/>
    </source>
</evidence>